<dbReference type="CDD" id="cd05233">
    <property type="entry name" value="SDR_c"/>
    <property type="match status" value="1"/>
</dbReference>
<dbReference type="FunFam" id="3.40.50.720:FF:000084">
    <property type="entry name" value="Short-chain dehydrogenase reductase"/>
    <property type="match status" value="1"/>
</dbReference>
<dbReference type="Pfam" id="PF13561">
    <property type="entry name" value="adh_short_C2"/>
    <property type="match status" value="1"/>
</dbReference>
<dbReference type="InterPro" id="IPR036291">
    <property type="entry name" value="NAD(P)-bd_dom_sf"/>
</dbReference>
<gene>
    <name evidence="4" type="ORF">ACMU_18480</name>
</gene>
<dbReference type="SMART" id="SM00822">
    <property type="entry name" value="PKS_KR"/>
    <property type="match status" value="1"/>
</dbReference>
<dbReference type="PRINTS" id="PR00080">
    <property type="entry name" value="SDRFAMILY"/>
</dbReference>
<dbReference type="PANTHER" id="PTHR42760:SF133">
    <property type="entry name" value="3-OXOACYL-[ACYL-CARRIER-PROTEIN] REDUCTASE"/>
    <property type="match status" value="1"/>
</dbReference>
<dbReference type="PANTHER" id="PTHR42760">
    <property type="entry name" value="SHORT-CHAIN DEHYDROGENASES/REDUCTASES FAMILY MEMBER"/>
    <property type="match status" value="1"/>
</dbReference>
<sequence>MMPGYSDYAGAHVMVTGAAAGIGRACARAFATQGARVTAVDLDAKGLAETQAHAPDAIAVLTCDLSDPEDTEKMFNTAIAAQGPLRALVNNAGVDQRCAFDQDTADRWRWMMAVNLDHHALLGRLAAPGMSERGGAIVNMSSTAWMKLAGDLTAYHAAKAGVVGLTRGMARDLGGQGIRVNAIAPGRVVTERVAAAVDDAWAAETRSLQCLPELISPADIAETTLWLCSDAARMITGQTIVVDGGVV</sequence>
<proteinExistence type="inferred from homology"/>
<keyword evidence="2" id="KW-0560">Oxidoreductase</keyword>
<dbReference type="Gene3D" id="3.40.50.720">
    <property type="entry name" value="NAD(P)-binding Rossmann-like Domain"/>
    <property type="match status" value="1"/>
</dbReference>
<dbReference type="InterPro" id="IPR057326">
    <property type="entry name" value="KR_dom"/>
</dbReference>
<dbReference type="SUPFAM" id="SSF51735">
    <property type="entry name" value="NAD(P)-binding Rossmann-fold domains"/>
    <property type="match status" value="1"/>
</dbReference>
<keyword evidence="5" id="KW-1185">Reference proteome</keyword>
<dbReference type="STRING" id="1454373.ACMU_18480"/>
<dbReference type="GO" id="GO:0016616">
    <property type="term" value="F:oxidoreductase activity, acting on the CH-OH group of donors, NAD or NADP as acceptor"/>
    <property type="evidence" value="ECO:0007669"/>
    <property type="project" value="TreeGrafter"/>
</dbReference>
<evidence type="ECO:0000256" key="2">
    <source>
        <dbReference type="ARBA" id="ARBA00023002"/>
    </source>
</evidence>
<dbReference type="InterPro" id="IPR002347">
    <property type="entry name" value="SDR_fam"/>
</dbReference>
<name>A0A037ZI14_9RHOB</name>
<organism evidence="4 5">
    <name type="scientific">Actibacterium mucosum KCTC 23349</name>
    <dbReference type="NCBI Taxonomy" id="1454373"/>
    <lineage>
        <taxon>Bacteria</taxon>
        <taxon>Pseudomonadati</taxon>
        <taxon>Pseudomonadota</taxon>
        <taxon>Alphaproteobacteria</taxon>
        <taxon>Rhodobacterales</taxon>
        <taxon>Roseobacteraceae</taxon>
        <taxon>Actibacterium</taxon>
    </lineage>
</organism>
<dbReference type="Proteomes" id="UP000026249">
    <property type="component" value="Unassembled WGS sequence"/>
</dbReference>
<protein>
    <recommendedName>
        <fullName evidence="3">Ketoreductase domain-containing protein</fullName>
    </recommendedName>
</protein>
<comment type="caution">
    <text evidence="4">The sequence shown here is derived from an EMBL/GenBank/DDBJ whole genome shotgun (WGS) entry which is preliminary data.</text>
</comment>
<evidence type="ECO:0000256" key="1">
    <source>
        <dbReference type="ARBA" id="ARBA00006484"/>
    </source>
</evidence>
<evidence type="ECO:0000259" key="3">
    <source>
        <dbReference type="SMART" id="SM00822"/>
    </source>
</evidence>
<reference evidence="4 5" key="1">
    <citation type="submission" date="2014-03" db="EMBL/GenBank/DDBJ databases">
        <title>Draft Genome Sequence of Actibacterium mucosum KCTC 23349, a Marine Alphaproteobacterium with Complex Ionic Requirements Isolated from Mediterranean Seawater at Malvarrosa Beach, Valencia, Spain.</title>
        <authorList>
            <person name="Arahal D.R."/>
            <person name="Shao Z."/>
            <person name="Lai Q."/>
            <person name="Pujalte M.J."/>
        </authorList>
    </citation>
    <scope>NUCLEOTIDE SEQUENCE [LARGE SCALE GENOMIC DNA]</scope>
    <source>
        <strain evidence="4 5">KCTC 23349</strain>
    </source>
</reference>
<evidence type="ECO:0000313" key="4">
    <source>
        <dbReference type="EMBL" id="KAJ54415.1"/>
    </source>
</evidence>
<dbReference type="PRINTS" id="PR00081">
    <property type="entry name" value="GDHRDH"/>
</dbReference>
<dbReference type="AlphaFoldDB" id="A0A037ZI14"/>
<dbReference type="EMBL" id="JFKE01000008">
    <property type="protein sequence ID" value="KAJ54415.1"/>
    <property type="molecule type" value="Genomic_DNA"/>
</dbReference>
<evidence type="ECO:0000313" key="5">
    <source>
        <dbReference type="Proteomes" id="UP000026249"/>
    </source>
</evidence>
<comment type="similarity">
    <text evidence="1">Belongs to the short-chain dehydrogenases/reductases (SDR) family.</text>
</comment>
<accession>A0A037ZI14</accession>
<feature type="domain" description="Ketoreductase" evidence="3">
    <location>
        <begin position="11"/>
        <end position="186"/>
    </location>
</feature>